<dbReference type="AlphaFoldDB" id="A0A061S6N7"/>
<dbReference type="EMBL" id="GBEZ01006977">
    <property type="protein sequence ID" value="JAC78451.1"/>
    <property type="molecule type" value="Transcribed_RNA"/>
</dbReference>
<name>A0A061S6N7_9CHLO</name>
<feature type="compositionally biased region" description="Gly residues" evidence="1">
    <location>
        <begin position="36"/>
        <end position="47"/>
    </location>
</feature>
<evidence type="ECO:0000313" key="2">
    <source>
        <dbReference type="EMBL" id="JAC78451.1"/>
    </source>
</evidence>
<evidence type="ECO:0000256" key="1">
    <source>
        <dbReference type="SAM" id="MobiDB-lite"/>
    </source>
</evidence>
<feature type="non-terminal residue" evidence="2">
    <location>
        <position position="1"/>
    </location>
</feature>
<proteinExistence type="predicted"/>
<accession>A0A061S6N7</accession>
<sequence length="47" mass="4780">SSAQASRTCKAKLGEEAMRAGVKQRGSARSRILRIGGSGGQGSSPYA</sequence>
<protein>
    <submittedName>
        <fullName evidence="2">Uncharacterized protein</fullName>
    </submittedName>
</protein>
<organism evidence="2">
    <name type="scientific">Tetraselmis sp. GSL018</name>
    <dbReference type="NCBI Taxonomy" id="582737"/>
    <lineage>
        <taxon>Eukaryota</taxon>
        <taxon>Viridiplantae</taxon>
        <taxon>Chlorophyta</taxon>
        <taxon>core chlorophytes</taxon>
        <taxon>Chlorodendrophyceae</taxon>
        <taxon>Chlorodendrales</taxon>
        <taxon>Chlorodendraceae</taxon>
        <taxon>Tetraselmis</taxon>
    </lineage>
</organism>
<gene>
    <name evidence="2" type="ORF">TSPGSL018_15094</name>
</gene>
<feature type="region of interest" description="Disordered" evidence="1">
    <location>
        <begin position="18"/>
        <end position="47"/>
    </location>
</feature>
<reference evidence="2" key="1">
    <citation type="submission" date="2014-05" db="EMBL/GenBank/DDBJ databases">
        <title>The transcriptome of the halophilic microalga Tetraselmis sp. GSL018 isolated from the Great Salt Lake, Utah.</title>
        <authorList>
            <person name="Jinkerson R.E."/>
            <person name="D'Adamo S."/>
            <person name="Posewitz M.C."/>
        </authorList>
    </citation>
    <scope>NUCLEOTIDE SEQUENCE</scope>
    <source>
        <strain evidence="2">GSL018</strain>
    </source>
</reference>